<reference evidence="2" key="1">
    <citation type="submission" date="2021-07" db="EMBL/GenBank/DDBJ databases">
        <authorList>
            <person name="Branca A.L. A."/>
        </authorList>
    </citation>
    <scope>NUCLEOTIDE SEQUENCE</scope>
</reference>
<sequence>MYANWCRKTAPFSPFAYSCVWAEENGKQSRFHLGASLGGYRLPKPRSGLWVKILQQARFDILHDQRLNTMGITKAHSSTLKGRKTRTIPYGNCAETYPLVHLLRNRNPREEIYGIAVMPPKQPIYGYSHQQALGTLARPCTNCQEVIGVWGGKVENFITDEMPEHGTSAAVRSPTSRDPEPGASGSGIALPIRRKRPSPDNDTAGSTPKG</sequence>
<protein>
    <submittedName>
        <fullName evidence="2">Uncharacterized protein</fullName>
    </submittedName>
</protein>
<accession>A0A9W4HP80</accession>
<evidence type="ECO:0000256" key="1">
    <source>
        <dbReference type="SAM" id="MobiDB-lite"/>
    </source>
</evidence>
<dbReference type="EMBL" id="CAJVNV010000145">
    <property type="protein sequence ID" value="CAG8078460.1"/>
    <property type="molecule type" value="Genomic_DNA"/>
</dbReference>
<dbReference type="PROSITE" id="PS51257">
    <property type="entry name" value="PROKAR_LIPOPROTEIN"/>
    <property type="match status" value="1"/>
</dbReference>
<dbReference type="Proteomes" id="UP001153461">
    <property type="component" value="Unassembled WGS sequence"/>
</dbReference>
<evidence type="ECO:0000313" key="2">
    <source>
        <dbReference type="EMBL" id="CAG8078460.1"/>
    </source>
</evidence>
<feature type="region of interest" description="Disordered" evidence="1">
    <location>
        <begin position="165"/>
        <end position="210"/>
    </location>
</feature>
<proteinExistence type="predicted"/>
<organism evidence="2 3">
    <name type="scientific">Penicillium nalgiovense</name>
    <dbReference type="NCBI Taxonomy" id="60175"/>
    <lineage>
        <taxon>Eukaryota</taxon>
        <taxon>Fungi</taxon>
        <taxon>Dikarya</taxon>
        <taxon>Ascomycota</taxon>
        <taxon>Pezizomycotina</taxon>
        <taxon>Eurotiomycetes</taxon>
        <taxon>Eurotiomycetidae</taxon>
        <taxon>Eurotiales</taxon>
        <taxon>Aspergillaceae</taxon>
        <taxon>Penicillium</taxon>
    </lineage>
</organism>
<dbReference type="AlphaFoldDB" id="A0A9W4HP80"/>
<comment type="caution">
    <text evidence="2">The sequence shown here is derived from an EMBL/GenBank/DDBJ whole genome shotgun (WGS) entry which is preliminary data.</text>
</comment>
<evidence type="ECO:0000313" key="3">
    <source>
        <dbReference type="Proteomes" id="UP001153461"/>
    </source>
</evidence>
<name>A0A9W4HP80_PENNA</name>
<feature type="compositionally biased region" description="Polar residues" evidence="1">
    <location>
        <begin position="200"/>
        <end position="210"/>
    </location>
</feature>
<gene>
    <name evidence="2" type="ORF">PNAL_LOCUS4064</name>
</gene>